<organism evidence="2 3">
    <name type="scientific">Perca flavescens</name>
    <name type="common">American yellow perch</name>
    <name type="synonym">Morone flavescens</name>
    <dbReference type="NCBI Taxonomy" id="8167"/>
    <lineage>
        <taxon>Eukaryota</taxon>
        <taxon>Metazoa</taxon>
        <taxon>Chordata</taxon>
        <taxon>Craniata</taxon>
        <taxon>Vertebrata</taxon>
        <taxon>Euteleostomi</taxon>
        <taxon>Actinopterygii</taxon>
        <taxon>Neopterygii</taxon>
        <taxon>Teleostei</taxon>
        <taxon>Neoteleostei</taxon>
        <taxon>Acanthomorphata</taxon>
        <taxon>Eupercaria</taxon>
        <taxon>Perciformes</taxon>
        <taxon>Percoidei</taxon>
        <taxon>Percidae</taxon>
        <taxon>Percinae</taxon>
        <taxon>Perca</taxon>
    </lineage>
</organism>
<gene>
    <name evidence="2" type="ORF">EPR50_G00028630</name>
</gene>
<sequence>MGEWTILERLLEAAVQQHSTMIGRIRILPCSQSLILLSDMVGGGGDQEGHYEPTQRRWTSDDPEQCQDISQ</sequence>
<accession>A0A484DIT1</accession>
<dbReference type="STRING" id="8167.A0A484DIT1"/>
<reference evidence="2 3" key="1">
    <citation type="submission" date="2019-01" db="EMBL/GenBank/DDBJ databases">
        <title>A chromosome-scale genome assembly of the yellow perch, Perca flavescens.</title>
        <authorList>
            <person name="Feron R."/>
            <person name="Morvezen R."/>
            <person name="Bestin A."/>
            <person name="Haffray P."/>
            <person name="Klopp C."/>
            <person name="Zahm M."/>
            <person name="Cabau C."/>
            <person name="Roques C."/>
            <person name="Donnadieu C."/>
            <person name="Bouchez O."/>
            <person name="Christie M."/>
            <person name="Larson W."/>
            <person name="Guiguen Y."/>
        </authorList>
    </citation>
    <scope>NUCLEOTIDE SEQUENCE [LARGE SCALE GENOMIC DNA]</scope>
    <source>
        <strain evidence="2">YP-PL-M2</strain>
        <tissue evidence="2">Blood</tissue>
    </source>
</reference>
<dbReference type="Proteomes" id="UP000295070">
    <property type="component" value="Chromosome 3"/>
</dbReference>
<evidence type="ECO:0000313" key="3">
    <source>
        <dbReference type="Proteomes" id="UP000295070"/>
    </source>
</evidence>
<feature type="compositionally biased region" description="Basic and acidic residues" evidence="1">
    <location>
        <begin position="47"/>
        <end position="60"/>
    </location>
</feature>
<evidence type="ECO:0000256" key="1">
    <source>
        <dbReference type="SAM" id="MobiDB-lite"/>
    </source>
</evidence>
<dbReference type="EMBL" id="SCKG01000003">
    <property type="protein sequence ID" value="TDH15173.1"/>
    <property type="molecule type" value="Genomic_DNA"/>
</dbReference>
<evidence type="ECO:0000313" key="2">
    <source>
        <dbReference type="EMBL" id="TDH15173.1"/>
    </source>
</evidence>
<comment type="caution">
    <text evidence="2">The sequence shown here is derived from an EMBL/GenBank/DDBJ whole genome shotgun (WGS) entry which is preliminary data.</text>
</comment>
<dbReference type="AlphaFoldDB" id="A0A484DIT1"/>
<proteinExistence type="predicted"/>
<name>A0A484DIT1_PERFV</name>
<keyword evidence="3" id="KW-1185">Reference proteome</keyword>
<protein>
    <submittedName>
        <fullName evidence="2">Uncharacterized protein</fullName>
    </submittedName>
</protein>
<feature type="region of interest" description="Disordered" evidence="1">
    <location>
        <begin position="42"/>
        <end position="71"/>
    </location>
</feature>